<reference evidence="1" key="1">
    <citation type="submission" date="2023-09" db="EMBL/GenBank/DDBJ databases">
        <title>Description of first Herbaspirillum huttiense subsp. nephrolepsisexaltata and Herbaspirillum huttiense subsp. lycopersicon.</title>
        <authorList>
            <person name="Poudel M."/>
            <person name="Sharma A."/>
            <person name="Goss E."/>
            <person name="Tapia J.H."/>
            <person name="Harmon C.M."/>
            <person name="Jones J.B."/>
        </authorList>
    </citation>
    <scope>NUCLEOTIDE SEQUENCE</scope>
    <source>
        <strain evidence="1">SE1</strain>
    </source>
</reference>
<dbReference type="EMBL" id="JAVLSJ010000016">
    <property type="protein sequence ID" value="MDR9851260.1"/>
    <property type="molecule type" value="Genomic_DNA"/>
</dbReference>
<proteinExistence type="predicted"/>
<dbReference type="RefSeq" id="WP_209568800.1">
    <property type="nucleotide sequence ID" value="NZ_JAVLSJ010000016.1"/>
</dbReference>
<keyword evidence="2" id="KW-1185">Reference proteome</keyword>
<evidence type="ECO:0000313" key="1">
    <source>
        <dbReference type="EMBL" id="MDR9851260.1"/>
    </source>
</evidence>
<name>A0ABU2ESW0_9BURK</name>
<comment type="caution">
    <text evidence="1">The sequence shown here is derived from an EMBL/GenBank/DDBJ whole genome shotgun (WGS) entry which is preliminary data.</text>
</comment>
<accession>A0ABU2ESW0</accession>
<dbReference type="NCBIfam" id="NF041344">
    <property type="entry name" value="XopF"/>
    <property type="match status" value="1"/>
</dbReference>
<dbReference type="Proteomes" id="UP001246576">
    <property type="component" value="Unassembled WGS sequence"/>
</dbReference>
<sequence length="634" mass="70290">MRIPDKSVHVSAHLEVAGEIEEVTASPSPSPVHVTGHFPSVPPHIRRVGEEATSKRLLNEMTGTNIDLPDIRESEICIDISEDILVQVALDNIPWSARTAENQPFHERQRQLERIFVDWAAQQVKARQQAFGHAYVLGVDMNAPVKEALLPALYDGVRQFIYAAARGPIRNATVSALGPRKNEAGQNIGELNTEFSATMVGGATGGLSAYLAEVWLLQAMDRRANLSNLAKLDPVDMRVLAPDPCPVQLRLVDGAKEYWLPASDEYGGHAEAGKDENDPSLPRDIDPTLTMLKDQAVELRASWVRWQGNIEGKGMLSWFRPGLSGAFNTARRALSTMQMLKSPLPLFGTSVLAASAGGVANFTIGMSKAMPWISQVQADNLIGGTQTLNLFKLTSPQSNISSVSWRDAPSFPRYAKDVIWEMGGRIKHSFNPQRSWRDFSVQAKDGFRNAAISAIGSMMSAATAKKLAEVMRNGSPVELPGESFKAGASLLQQFGQSTTYDYIWEAFRDFTKGDAYDLSPSLDRTRDQRQLSLLFQTRQECATLLVAMDEWRKRMPSHIQVIEQINLHINEFEKYVSVNQIQAIHEVLTSETVISCQRTAAQLHSYTKLIDSTEKVIKLINQREALMAKRRPAN</sequence>
<organism evidence="1 2">
    <name type="scientific">Herbaspirillum huttiense subsp. lycopersici</name>
    <dbReference type="NCBI Taxonomy" id="3074428"/>
    <lineage>
        <taxon>Bacteria</taxon>
        <taxon>Pseudomonadati</taxon>
        <taxon>Pseudomonadota</taxon>
        <taxon>Betaproteobacteria</taxon>
        <taxon>Burkholderiales</taxon>
        <taxon>Oxalobacteraceae</taxon>
        <taxon>Herbaspirillum</taxon>
    </lineage>
</organism>
<gene>
    <name evidence="1" type="primary">xopF2</name>
    <name evidence="1" type="ORF">RI048_23755</name>
</gene>
<protein>
    <submittedName>
        <fullName evidence="1">Type III secretion system effector XopF2</fullName>
    </submittedName>
</protein>
<dbReference type="NCBIfam" id="NF041346">
    <property type="entry name" value="XopF2"/>
    <property type="match status" value="1"/>
</dbReference>
<evidence type="ECO:0000313" key="2">
    <source>
        <dbReference type="Proteomes" id="UP001246576"/>
    </source>
</evidence>